<gene>
    <name evidence="4" type="ORF">LQ327_03625</name>
</gene>
<dbReference type="EMBL" id="JAJNDB010000001">
    <property type="protein sequence ID" value="MCD2192483.1"/>
    <property type="molecule type" value="Genomic_DNA"/>
</dbReference>
<name>A0ABS8P2M6_9PSEU</name>
<dbReference type="PRINTS" id="PR00038">
    <property type="entry name" value="HTHLUXR"/>
</dbReference>
<dbReference type="PROSITE" id="PS50043">
    <property type="entry name" value="HTH_LUXR_2"/>
    <property type="match status" value="1"/>
</dbReference>
<evidence type="ECO:0000259" key="3">
    <source>
        <dbReference type="PROSITE" id="PS50043"/>
    </source>
</evidence>
<dbReference type="Gene3D" id="3.40.50.300">
    <property type="entry name" value="P-loop containing nucleotide triphosphate hydrolases"/>
    <property type="match status" value="1"/>
</dbReference>
<dbReference type="Pfam" id="PF13191">
    <property type="entry name" value="AAA_16"/>
    <property type="match status" value="1"/>
</dbReference>
<protein>
    <submittedName>
        <fullName evidence="4">AAA family ATPase</fullName>
    </submittedName>
</protein>
<dbReference type="PROSITE" id="PS00622">
    <property type="entry name" value="HTH_LUXR_1"/>
    <property type="match status" value="1"/>
</dbReference>
<dbReference type="Proteomes" id="UP001199469">
    <property type="component" value="Unassembled WGS sequence"/>
</dbReference>
<dbReference type="SUPFAM" id="SSF46894">
    <property type="entry name" value="C-terminal effector domain of the bipartite response regulators"/>
    <property type="match status" value="1"/>
</dbReference>
<proteinExistence type="predicted"/>
<evidence type="ECO:0000313" key="4">
    <source>
        <dbReference type="EMBL" id="MCD2192483.1"/>
    </source>
</evidence>
<comment type="caution">
    <text evidence="4">The sequence shown here is derived from an EMBL/GenBank/DDBJ whole genome shotgun (WGS) entry which is preliminary data.</text>
</comment>
<evidence type="ECO:0000313" key="5">
    <source>
        <dbReference type="Proteomes" id="UP001199469"/>
    </source>
</evidence>
<dbReference type="PANTHER" id="PTHR16305">
    <property type="entry name" value="TESTICULAR SOLUBLE ADENYLYL CYCLASE"/>
    <property type="match status" value="1"/>
</dbReference>
<dbReference type="InterPro" id="IPR000792">
    <property type="entry name" value="Tscrpt_reg_LuxR_C"/>
</dbReference>
<reference evidence="4 5" key="1">
    <citation type="submission" date="2021-11" db="EMBL/GenBank/DDBJ databases">
        <title>Draft genome sequence of Actinomycetospora sp. SF1 isolated from the rhizosphere soil.</title>
        <authorList>
            <person name="Duangmal K."/>
            <person name="Chantavorakit T."/>
        </authorList>
    </citation>
    <scope>NUCLEOTIDE SEQUENCE [LARGE SCALE GENOMIC DNA]</scope>
    <source>
        <strain evidence="4 5">TBRC 5722</strain>
    </source>
</reference>
<dbReference type="InterPro" id="IPR041664">
    <property type="entry name" value="AAA_16"/>
</dbReference>
<feature type="domain" description="HTH luxR-type" evidence="3">
    <location>
        <begin position="860"/>
        <end position="925"/>
    </location>
</feature>
<keyword evidence="1" id="KW-0547">Nucleotide-binding</keyword>
<dbReference type="Gene3D" id="1.10.10.10">
    <property type="entry name" value="Winged helix-like DNA-binding domain superfamily/Winged helix DNA-binding domain"/>
    <property type="match status" value="1"/>
</dbReference>
<dbReference type="PANTHER" id="PTHR16305:SF35">
    <property type="entry name" value="TRANSCRIPTIONAL ACTIVATOR DOMAIN"/>
    <property type="match status" value="1"/>
</dbReference>
<organism evidence="4 5">
    <name type="scientific">Actinomycetospora endophytica</name>
    <dbReference type="NCBI Taxonomy" id="2291215"/>
    <lineage>
        <taxon>Bacteria</taxon>
        <taxon>Bacillati</taxon>
        <taxon>Actinomycetota</taxon>
        <taxon>Actinomycetes</taxon>
        <taxon>Pseudonocardiales</taxon>
        <taxon>Pseudonocardiaceae</taxon>
        <taxon>Actinomycetospora</taxon>
    </lineage>
</organism>
<dbReference type="InterPro" id="IPR016032">
    <property type="entry name" value="Sig_transdc_resp-reg_C-effctor"/>
</dbReference>
<dbReference type="CDD" id="cd06170">
    <property type="entry name" value="LuxR_C_like"/>
    <property type="match status" value="1"/>
</dbReference>
<dbReference type="InterPro" id="IPR027417">
    <property type="entry name" value="P-loop_NTPase"/>
</dbReference>
<evidence type="ECO:0000256" key="1">
    <source>
        <dbReference type="ARBA" id="ARBA00022741"/>
    </source>
</evidence>
<dbReference type="RefSeq" id="WP_230730179.1">
    <property type="nucleotide sequence ID" value="NZ_JAJNDB010000001.1"/>
</dbReference>
<keyword evidence="2" id="KW-0067">ATP-binding</keyword>
<dbReference type="SMART" id="SM00421">
    <property type="entry name" value="HTH_LUXR"/>
    <property type="match status" value="1"/>
</dbReference>
<evidence type="ECO:0000256" key="2">
    <source>
        <dbReference type="ARBA" id="ARBA00022840"/>
    </source>
</evidence>
<accession>A0ABS8P2M6</accession>
<sequence length="926" mass="94648">MDGHEGAPPRRPFVGRRAELEAVDEAVAAARRGEPGIVWIAGAAGMGKSALLASAIGRADGTTLINATGDEAEAALPYGIVDQLAAALPADLLAEHPLAGPDRAPGADPMVVGAELLAALGAVGGDEPLLVVVDDVQWADDLSVRTLVFVLRRLRHDHVVVLLGARTPDPGLLDGEPAVDPRWVRLLDATPGARRLPLTGLAPAELSELAAALGRPLGSTGAAGRLWARTHGHPLHARTLLEELDPEALAATTTDVLPAPRSLAAVVLVRLSRASAAGQALVVAASVLGEACSLADAAAVAGTAGADPVDDPVAALDEGVRVGLLAERGNRPVGAIGFVHPLLRAAVYGDQSPARRRALHRAAASLATGRAALTHRIAAAVGPDAELAGDLERLAVDVPAGATALDVADLLRAAAGVAVDLDDHDRLVFRAAEVLLAAGETGRAGALEDELTAARPGPVRDGLLGRLALLRGRPALARPLLDAAAQGNDPGPRAIATADLALLAVLDGRPAQAVELAGACFADPDNGPLVRQPAGFALILGLVALGRGDDARAVLELAGGPPEARTPLHADTLVVRGVLAAAADDDGEAARCLGEALRLARAGQPVRTATVAAGYLAMVRDRTGEVDGLEAVELAVASARDAGRGFAELMVRGYAAQMHALRGHQDRARAHLTVIADADSAWWGSTIVTAAAGALTALVDDDAAGMLRALAPVLHPDVLAIADAVGALAPRVLHVEALLRLARFAAASESLGALDVRLADRPPGHASIDAARLRGLLAEAAGDAAGARAAFEAGRVAVAAPLALARLETELGRHLVTAGERRTGVDLLRSARDRLAALGAIPFLAPCEELLHAAGLTPSPEEDALGLTPHEDAVVALVVRGLTNREVARELFVSPRTVAYHLSNVYAKLGVTSRAQLRDRMAVPAR</sequence>
<dbReference type="SUPFAM" id="SSF52540">
    <property type="entry name" value="P-loop containing nucleoside triphosphate hydrolases"/>
    <property type="match status" value="1"/>
</dbReference>
<keyword evidence="5" id="KW-1185">Reference proteome</keyword>
<dbReference type="InterPro" id="IPR036388">
    <property type="entry name" value="WH-like_DNA-bd_sf"/>
</dbReference>
<dbReference type="Pfam" id="PF00196">
    <property type="entry name" value="GerE"/>
    <property type="match status" value="1"/>
</dbReference>